<keyword evidence="2 5" id="KW-0812">Transmembrane</keyword>
<evidence type="ECO:0000256" key="4">
    <source>
        <dbReference type="ARBA" id="ARBA00023136"/>
    </source>
</evidence>
<organism evidence="7 8">
    <name type="scientific">Stegodyphus mimosarum</name>
    <name type="common">African social velvet spider</name>
    <dbReference type="NCBI Taxonomy" id="407821"/>
    <lineage>
        <taxon>Eukaryota</taxon>
        <taxon>Metazoa</taxon>
        <taxon>Ecdysozoa</taxon>
        <taxon>Arthropoda</taxon>
        <taxon>Chelicerata</taxon>
        <taxon>Arachnida</taxon>
        <taxon>Araneae</taxon>
        <taxon>Araneomorphae</taxon>
        <taxon>Entelegynae</taxon>
        <taxon>Eresoidea</taxon>
        <taxon>Eresidae</taxon>
        <taxon>Stegodyphus</taxon>
    </lineage>
</organism>
<keyword evidence="8" id="KW-1185">Reference proteome</keyword>
<keyword evidence="4 5" id="KW-0472">Membrane</keyword>
<feature type="transmembrane region" description="Helical" evidence="5">
    <location>
        <begin position="172"/>
        <end position="189"/>
    </location>
</feature>
<feature type="transmembrane region" description="Helical" evidence="5">
    <location>
        <begin position="142"/>
        <end position="160"/>
    </location>
</feature>
<feature type="domain" description="Sugar phosphate transporter" evidence="6">
    <location>
        <begin position="14"/>
        <end position="311"/>
    </location>
</feature>
<feature type="non-terminal residue" evidence="7">
    <location>
        <position position="320"/>
    </location>
</feature>
<sequence>MGTMQESLFAKYMRIVAVVSSYWFVSISLVFINKHLLSSDNFKIDAPLFITCFQCAVTVFLCIILKVLTSVLPSIFTFPDIHLNTNILRSVLPLSIIFVAMITFNNLCLKFVGVPFYYIGRSLTTVFNVILTFTVLHLRVSLKALACCIVIIFGFILGVNEEGVSGSLSVKGVIYGILASFFVSLYSIYMKKILPVVEGSIWRLTYYNNINAIALFLPLMLLFGEVKTVFDFELLGDIYFWILMIIGGTFGFAIGYVTGLQIKVTSPLTHNISGTAKACAQTVAAVAWFQEEKSLLWWISNTVVLLGSAAYTRVRQLEMM</sequence>
<dbReference type="Pfam" id="PF03151">
    <property type="entry name" value="TPT"/>
    <property type="match status" value="1"/>
</dbReference>
<dbReference type="InterPro" id="IPR004853">
    <property type="entry name" value="Sugar_P_trans_dom"/>
</dbReference>
<keyword evidence="3 5" id="KW-1133">Transmembrane helix</keyword>
<evidence type="ECO:0000313" key="8">
    <source>
        <dbReference type="Proteomes" id="UP000054359"/>
    </source>
</evidence>
<dbReference type="OMA" id="WWTSNIV"/>
<feature type="transmembrane region" description="Helical" evidence="5">
    <location>
        <begin position="44"/>
        <end position="67"/>
    </location>
</feature>
<feature type="transmembrane region" description="Helical" evidence="5">
    <location>
        <begin position="87"/>
        <end position="109"/>
    </location>
</feature>
<evidence type="ECO:0000256" key="1">
    <source>
        <dbReference type="ARBA" id="ARBA00004141"/>
    </source>
</evidence>
<reference evidence="7 8" key="1">
    <citation type="submission" date="2013-11" db="EMBL/GenBank/DDBJ databases">
        <title>Genome sequencing of Stegodyphus mimosarum.</title>
        <authorList>
            <person name="Bechsgaard J."/>
        </authorList>
    </citation>
    <scope>NUCLEOTIDE SEQUENCE [LARGE SCALE GENOMIC DNA]</scope>
</reference>
<dbReference type="EMBL" id="KK116364">
    <property type="protein sequence ID" value="KFM67563.1"/>
    <property type="molecule type" value="Genomic_DNA"/>
</dbReference>
<evidence type="ECO:0000313" key="7">
    <source>
        <dbReference type="EMBL" id="KFM67563.1"/>
    </source>
</evidence>
<accession>A0A087TR24</accession>
<evidence type="ECO:0000259" key="6">
    <source>
        <dbReference type="Pfam" id="PF03151"/>
    </source>
</evidence>
<evidence type="ECO:0000256" key="3">
    <source>
        <dbReference type="ARBA" id="ARBA00022989"/>
    </source>
</evidence>
<dbReference type="AlphaFoldDB" id="A0A087TR24"/>
<evidence type="ECO:0000256" key="5">
    <source>
        <dbReference type="SAM" id="Phobius"/>
    </source>
</evidence>
<protein>
    <submittedName>
        <fullName evidence="7">GDP-fucose transporter 1</fullName>
    </submittedName>
</protein>
<comment type="subcellular location">
    <subcellularLocation>
        <location evidence="1">Membrane</location>
        <topology evidence="1">Multi-pass membrane protein</topology>
    </subcellularLocation>
</comment>
<feature type="transmembrane region" description="Helical" evidence="5">
    <location>
        <begin position="209"/>
        <end position="226"/>
    </location>
</feature>
<gene>
    <name evidence="7" type="ORF">X975_18513</name>
</gene>
<proteinExistence type="predicted"/>
<dbReference type="OrthoDB" id="5547497at2759"/>
<name>A0A087TR24_STEMI</name>
<dbReference type="STRING" id="407821.A0A087TR24"/>
<dbReference type="PANTHER" id="PTHR11132">
    <property type="entry name" value="SOLUTE CARRIER FAMILY 35"/>
    <property type="match status" value="1"/>
</dbReference>
<feature type="transmembrane region" description="Helical" evidence="5">
    <location>
        <begin position="12"/>
        <end position="32"/>
    </location>
</feature>
<feature type="transmembrane region" description="Helical" evidence="5">
    <location>
        <begin position="238"/>
        <end position="258"/>
    </location>
</feature>
<evidence type="ECO:0000256" key="2">
    <source>
        <dbReference type="ARBA" id="ARBA00022692"/>
    </source>
</evidence>
<dbReference type="Proteomes" id="UP000054359">
    <property type="component" value="Unassembled WGS sequence"/>
</dbReference>
<dbReference type="GO" id="GO:0016020">
    <property type="term" value="C:membrane"/>
    <property type="evidence" value="ECO:0007669"/>
    <property type="project" value="UniProtKB-SubCell"/>
</dbReference>
<dbReference type="InterPro" id="IPR050186">
    <property type="entry name" value="TPT_transporter"/>
</dbReference>